<keyword evidence="2" id="KW-1185">Reference proteome</keyword>
<dbReference type="RefSeq" id="YP_010013078.1">
    <property type="nucleotide sequence ID" value="NC_053508.1"/>
</dbReference>
<dbReference type="GeneID" id="63209647"/>
<evidence type="ECO:0000313" key="2">
    <source>
        <dbReference type="Proteomes" id="UP000225984"/>
    </source>
</evidence>
<gene>
    <name evidence="1" type="primary">118</name>
    <name evidence="1" type="ORF">SEA_GUUELAD_118</name>
</gene>
<proteinExistence type="predicted"/>
<sequence>MWTVWMKDAIDNDRIVLSDLNHAKASSLIKNLQGILPDSVVWMEEE</sequence>
<organism evidence="1 2">
    <name type="scientific">Mycobacterium phage GuuelaD</name>
    <dbReference type="NCBI Taxonomy" id="2015819"/>
    <lineage>
        <taxon>Viruses</taxon>
        <taxon>Duplodnaviria</taxon>
        <taxon>Heunggongvirae</taxon>
        <taxon>Uroviricota</taxon>
        <taxon>Caudoviricetes</taxon>
        <taxon>Vilmaviridae</taxon>
        <taxon>Lclasvirinae</taxon>
        <taxon>Faithunavirus</taxon>
        <taxon>Faithunavirus guuelaD</taxon>
    </lineage>
</organism>
<evidence type="ECO:0000313" key="1">
    <source>
        <dbReference type="EMBL" id="ASW31543.1"/>
    </source>
</evidence>
<name>A0A286MQL8_9CAUD</name>
<reference evidence="1 2" key="1">
    <citation type="submission" date="2017-06" db="EMBL/GenBank/DDBJ databases">
        <authorList>
            <person name="Apiz-Saab J."/>
            <person name="Gonzalez-Montes K.M."/>
            <person name="Diaz-Perez J."/>
            <person name="Fuentes-Cruz G.A."/>
            <person name="Fuster-Rivera J.M."/>
            <person name="Gonzalez-Espada L.V."/>
            <person name="Gonzalez-Perez P.D."/>
            <person name="Hernandez-Morales C.S."/>
            <person name="Hernandez-Rivera R."/>
            <person name="Herrera-DelValle R.J."/>
            <person name="Jaramillo-Criado J.A."/>
            <person name="Lama-Diaz J.M."/>
            <person name="Llavona-Feo P.M."/>
            <person name="Medina-Barreto M.A."/>
            <person name="Melendez-Ortiz M.Y."/>
            <person name="Melendez-Rivera C.M."/>
            <person name="Mercado-Andino A.K."/>
            <person name="Mercado-Delgado A.J."/>
            <person name="Ortiz-DeArmas J.I."/>
            <person name="Ortiz-Ortiz C.P."/>
            <person name="Quesada-Gordillo A.M."/>
            <person name="Fernandez-Martinez M."/>
            <person name="Vazquez E."/>
            <person name="Rubin M.R."/>
            <person name="Stoner T.H."/>
            <person name="Garlena R.A."/>
            <person name="Russell D.A."/>
            <person name="Pope W.H."/>
            <person name="Jacobs-Sera D."/>
            <person name="Hatfull G.F."/>
        </authorList>
    </citation>
    <scope>NUCLEOTIDE SEQUENCE [LARGE SCALE GENOMIC DNA]</scope>
</reference>
<dbReference type="Proteomes" id="UP000225984">
    <property type="component" value="Segment"/>
</dbReference>
<dbReference type="EMBL" id="MF324910">
    <property type="protein sequence ID" value="ASW31543.1"/>
    <property type="molecule type" value="Genomic_DNA"/>
</dbReference>
<dbReference type="KEGG" id="vg:63209647"/>
<accession>A0A286MQL8</accession>
<protein>
    <submittedName>
        <fullName evidence="1">Uncharacterized protein</fullName>
    </submittedName>
</protein>